<dbReference type="GeneTree" id="ENSGT00940000166375"/>
<dbReference type="Gene3D" id="2.10.90.10">
    <property type="entry name" value="Cystine-knot cytokines"/>
    <property type="match status" value="1"/>
</dbReference>
<dbReference type="InterPro" id="IPR020440">
    <property type="entry name" value="IL-17_chr"/>
</dbReference>
<dbReference type="Pfam" id="PF06083">
    <property type="entry name" value="IL17"/>
    <property type="match status" value="1"/>
</dbReference>
<dbReference type="InterPro" id="IPR029034">
    <property type="entry name" value="Cystine-knot_cytokine"/>
</dbReference>
<sequence length="158" mass="18526">MKWVSLQLISLGLLLIFNDQTSFSAAQTKSSKCISGDELEDHSDRFLETYWQKHLKQQDKRTNRTRRGLNSRSLSPWKFRLDYDVNRIPHHIVFAKCLYQGCIINQRENLNYNSVPVFAQKMVMKKTKCKRLPNTYKVKERYIKVPVACVCVVPKSAK</sequence>
<dbReference type="RefSeq" id="XP_022602849.1">
    <property type="nucleotide sequence ID" value="XM_022747128.1"/>
</dbReference>
<evidence type="ECO:0000256" key="5">
    <source>
        <dbReference type="ARBA" id="ARBA00022729"/>
    </source>
</evidence>
<reference evidence="7" key="2">
    <citation type="submission" date="2025-09" db="UniProtKB">
        <authorList>
            <consortium name="Ensembl"/>
        </authorList>
    </citation>
    <scope>IDENTIFICATION</scope>
</reference>
<dbReference type="GO" id="GO:0005125">
    <property type="term" value="F:cytokine activity"/>
    <property type="evidence" value="ECO:0007669"/>
    <property type="project" value="UniProtKB-KW"/>
</dbReference>
<name>A0A3B4VA11_SERDU</name>
<comment type="similarity">
    <text evidence="2">Belongs to the IL-17 family.</text>
</comment>
<dbReference type="KEGG" id="sdu:111223096"/>
<evidence type="ECO:0000256" key="6">
    <source>
        <dbReference type="SAM" id="SignalP"/>
    </source>
</evidence>
<keyword evidence="5 6" id="KW-0732">Signal</keyword>
<evidence type="ECO:0000256" key="4">
    <source>
        <dbReference type="ARBA" id="ARBA00022525"/>
    </source>
</evidence>
<evidence type="ECO:0000313" key="8">
    <source>
        <dbReference type="Proteomes" id="UP000261420"/>
    </source>
</evidence>
<dbReference type="SUPFAM" id="SSF57501">
    <property type="entry name" value="Cystine-knot cytokines"/>
    <property type="match status" value="1"/>
</dbReference>
<dbReference type="GeneID" id="111223096"/>
<dbReference type="STRING" id="41447.ENSSDUP00000027641"/>
<accession>A0A3B4VA11</accession>
<dbReference type="Ensembl" id="ENSSDUT00000028126.1">
    <property type="protein sequence ID" value="ENSSDUP00000027641.1"/>
    <property type="gene ID" value="ENSSDUG00000019995.1"/>
</dbReference>
<dbReference type="Proteomes" id="UP000261420">
    <property type="component" value="Unplaced"/>
</dbReference>
<comment type="subcellular location">
    <subcellularLocation>
        <location evidence="1">Secreted</location>
    </subcellularLocation>
</comment>
<evidence type="ECO:0000256" key="1">
    <source>
        <dbReference type="ARBA" id="ARBA00004613"/>
    </source>
</evidence>
<dbReference type="AlphaFoldDB" id="A0A3B4VA11"/>
<dbReference type="InterPro" id="IPR010345">
    <property type="entry name" value="IL-17_fam"/>
</dbReference>
<organism evidence="7 8">
    <name type="scientific">Seriola dumerili</name>
    <name type="common">Greater amberjack</name>
    <name type="synonym">Caranx dumerili</name>
    <dbReference type="NCBI Taxonomy" id="41447"/>
    <lineage>
        <taxon>Eukaryota</taxon>
        <taxon>Metazoa</taxon>
        <taxon>Chordata</taxon>
        <taxon>Craniata</taxon>
        <taxon>Vertebrata</taxon>
        <taxon>Euteleostomi</taxon>
        <taxon>Actinopterygii</taxon>
        <taxon>Neopterygii</taxon>
        <taxon>Teleostei</taxon>
        <taxon>Neoteleostei</taxon>
        <taxon>Acanthomorphata</taxon>
        <taxon>Carangaria</taxon>
        <taxon>Carangiformes</taxon>
        <taxon>Carangidae</taxon>
        <taxon>Seriola</taxon>
    </lineage>
</organism>
<proteinExistence type="inferred from homology"/>
<reference evidence="7" key="1">
    <citation type="submission" date="2025-08" db="UniProtKB">
        <authorList>
            <consortium name="Ensembl"/>
        </authorList>
    </citation>
    <scope>IDENTIFICATION</scope>
</reference>
<keyword evidence="3" id="KW-0202">Cytokine</keyword>
<evidence type="ECO:0000313" key="7">
    <source>
        <dbReference type="Ensembl" id="ENSSDUP00000027641.1"/>
    </source>
</evidence>
<dbReference type="GO" id="GO:0005615">
    <property type="term" value="C:extracellular space"/>
    <property type="evidence" value="ECO:0007669"/>
    <property type="project" value="UniProtKB-KW"/>
</dbReference>
<feature type="signal peptide" evidence="6">
    <location>
        <begin position="1"/>
        <end position="26"/>
    </location>
</feature>
<dbReference type="GO" id="GO:0006954">
    <property type="term" value="P:inflammatory response"/>
    <property type="evidence" value="ECO:0007669"/>
    <property type="project" value="InterPro"/>
</dbReference>
<dbReference type="OMA" id="EMHELNG"/>
<protein>
    <submittedName>
        <fullName evidence="7">Interleukin-17C-like</fullName>
    </submittedName>
</protein>
<feature type="chain" id="PRO_5017376509" evidence="6">
    <location>
        <begin position="27"/>
        <end position="158"/>
    </location>
</feature>
<keyword evidence="4" id="KW-0964">Secreted</keyword>
<evidence type="ECO:0000256" key="2">
    <source>
        <dbReference type="ARBA" id="ARBA00007236"/>
    </source>
</evidence>
<evidence type="ECO:0000256" key="3">
    <source>
        <dbReference type="ARBA" id="ARBA00022514"/>
    </source>
</evidence>
<dbReference type="PRINTS" id="PR01932">
    <property type="entry name" value="INTRLEUKIN17"/>
</dbReference>
<keyword evidence="8" id="KW-1185">Reference proteome</keyword>